<proteinExistence type="predicted"/>
<dbReference type="AlphaFoldDB" id="A0A8T1MP02"/>
<dbReference type="Proteomes" id="UP000286415">
    <property type="component" value="Unassembled WGS sequence"/>
</dbReference>
<reference evidence="1 2" key="2">
    <citation type="journal article" date="2021" name="Genomics">
        <title>High-quality reference genome for Clonorchis sinensis.</title>
        <authorList>
            <person name="Young N.D."/>
            <person name="Stroehlein A.J."/>
            <person name="Kinkar L."/>
            <person name="Wang T."/>
            <person name="Sohn W.M."/>
            <person name="Chang B.C.H."/>
            <person name="Kaur P."/>
            <person name="Weisz D."/>
            <person name="Dudchenko O."/>
            <person name="Aiden E.L."/>
            <person name="Korhonen P.K."/>
            <person name="Gasser R.B."/>
        </authorList>
    </citation>
    <scope>NUCLEOTIDE SEQUENCE [LARGE SCALE GENOMIC DNA]</scope>
    <source>
        <strain evidence="1">Cs-k2</strain>
    </source>
</reference>
<accession>A0A8T1MP02</accession>
<organism evidence="1 2">
    <name type="scientific">Clonorchis sinensis</name>
    <name type="common">Chinese liver fluke</name>
    <dbReference type="NCBI Taxonomy" id="79923"/>
    <lineage>
        <taxon>Eukaryota</taxon>
        <taxon>Metazoa</taxon>
        <taxon>Spiralia</taxon>
        <taxon>Lophotrochozoa</taxon>
        <taxon>Platyhelminthes</taxon>
        <taxon>Trematoda</taxon>
        <taxon>Digenea</taxon>
        <taxon>Opisthorchiida</taxon>
        <taxon>Opisthorchiata</taxon>
        <taxon>Opisthorchiidae</taxon>
        <taxon>Clonorchis</taxon>
    </lineage>
</organism>
<keyword evidence="2" id="KW-1185">Reference proteome</keyword>
<evidence type="ECO:0000313" key="2">
    <source>
        <dbReference type="Proteomes" id="UP000286415"/>
    </source>
</evidence>
<name>A0A8T1MP02_CLOSI</name>
<protein>
    <submittedName>
        <fullName evidence="1">Uncharacterized protein</fullName>
    </submittedName>
</protein>
<dbReference type="EMBL" id="NIRI02000042">
    <property type="protein sequence ID" value="KAG5450471.1"/>
    <property type="molecule type" value="Genomic_DNA"/>
</dbReference>
<sequence>MAAVIYYILSIVIEDLLLQCPPPLQQHLHLLDKTDFPPLFNHTTVPTNYGGFSTGSILKFIRGAVVEPSSVTTTGTSCKCDYTRSFM</sequence>
<reference evidence="1 2" key="1">
    <citation type="journal article" date="2018" name="Biotechnol. Adv.">
        <title>Improved genomic resources and new bioinformatic workflow for the carcinogenic parasite Clonorchis sinensis: Biotechnological implications.</title>
        <authorList>
            <person name="Wang D."/>
            <person name="Korhonen P.K."/>
            <person name="Gasser R.B."/>
            <person name="Young N.D."/>
        </authorList>
    </citation>
    <scope>NUCLEOTIDE SEQUENCE [LARGE SCALE GENOMIC DNA]</scope>
    <source>
        <strain evidence="1">Cs-k2</strain>
    </source>
</reference>
<comment type="caution">
    <text evidence="1">The sequence shown here is derived from an EMBL/GenBank/DDBJ whole genome shotgun (WGS) entry which is preliminary data.</text>
</comment>
<evidence type="ECO:0000313" key="1">
    <source>
        <dbReference type="EMBL" id="KAG5450471.1"/>
    </source>
</evidence>
<gene>
    <name evidence="1" type="ORF">CSKR_201201</name>
</gene>